<evidence type="ECO:0000256" key="21">
    <source>
        <dbReference type="SAM" id="MobiDB-lite"/>
    </source>
</evidence>
<evidence type="ECO:0000313" key="24">
    <source>
        <dbReference type="EMBL" id="KAG2462225.1"/>
    </source>
</evidence>
<dbReference type="GO" id="GO:0010008">
    <property type="term" value="C:endosome membrane"/>
    <property type="evidence" value="ECO:0007669"/>
    <property type="project" value="UniProtKB-SubCell"/>
</dbReference>
<evidence type="ECO:0000256" key="15">
    <source>
        <dbReference type="ARBA" id="ARBA00022833"/>
    </source>
</evidence>
<keyword evidence="24" id="KW-0436">Ligase</keyword>
<evidence type="ECO:0000256" key="6">
    <source>
        <dbReference type="ARBA" id="ARBA00006193"/>
    </source>
</evidence>
<gene>
    <name evidence="24" type="primary">Rnf13</name>
    <name evidence="24" type="ORF">GTO96_0000809</name>
</gene>
<keyword evidence="25" id="KW-1185">Reference proteome</keyword>
<evidence type="ECO:0000256" key="19">
    <source>
        <dbReference type="ARBA" id="ARBA00023228"/>
    </source>
</evidence>
<dbReference type="InterPro" id="IPR008661">
    <property type="entry name" value="L6_membrane"/>
</dbReference>
<dbReference type="InterPro" id="IPR001841">
    <property type="entry name" value="Znf_RING"/>
</dbReference>
<evidence type="ECO:0000256" key="10">
    <source>
        <dbReference type="ARBA" id="ARBA00022723"/>
    </source>
</evidence>
<dbReference type="Proteomes" id="UP000886611">
    <property type="component" value="Unassembled WGS sequence"/>
</dbReference>
<dbReference type="GO" id="GO:0005765">
    <property type="term" value="C:lysosomal membrane"/>
    <property type="evidence" value="ECO:0007669"/>
    <property type="project" value="UniProtKB-SubCell"/>
</dbReference>
<keyword evidence="13 20" id="KW-0863">Zinc-finger</keyword>
<evidence type="ECO:0000256" key="1">
    <source>
        <dbReference type="ARBA" id="ARBA00000900"/>
    </source>
</evidence>
<protein>
    <recommendedName>
        <fullName evidence="7">RING-type E3 ubiquitin transferase</fullName>
        <ecNumber evidence="7">2.3.2.27</ecNumber>
    </recommendedName>
</protein>
<evidence type="ECO:0000256" key="14">
    <source>
        <dbReference type="ARBA" id="ARBA00022786"/>
    </source>
</evidence>
<feature type="compositionally biased region" description="Acidic residues" evidence="21">
    <location>
        <begin position="483"/>
        <end position="504"/>
    </location>
</feature>
<evidence type="ECO:0000256" key="3">
    <source>
        <dbReference type="ARBA" id="ARBA00004352"/>
    </source>
</evidence>
<dbReference type="CDD" id="cd02123">
    <property type="entry name" value="PA_C_RZF_like"/>
    <property type="match status" value="1"/>
</dbReference>
<evidence type="ECO:0000256" key="11">
    <source>
        <dbReference type="ARBA" id="ARBA00022729"/>
    </source>
</evidence>
<evidence type="ECO:0000256" key="5">
    <source>
        <dbReference type="ARBA" id="ARBA00004906"/>
    </source>
</evidence>
<feature type="transmembrane region" description="Helical" evidence="22">
    <location>
        <begin position="111"/>
        <end position="132"/>
    </location>
</feature>
<evidence type="ECO:0000256" key="2">
    <source>
        <dbReference type="ARBA" id="ARBA00004141"/>
    </source>
</evidence>
<dbReference type="SUPFAM" id="SSF52025">
    <property type="entry name" value="PA domain"/>
    <property type="match status" value="1"/>
</dbReference>
<keyword evidence="10" id="KW-0479">Metal-binding</keyword>
<dbReference type="GO" id="GO:0016874">
    <property type="term" value="F:ligase activity"/>
    <property type="evidence" value="ECO:0007669"/>
    <property type="project" value="UniProtKB-KW"/>
</dbReference>
<evidence type="ECO:0000256" key="13">
    <source>
        <dbReference type="ARBA" id="ARBA00022771"/>
    </source>
</evidence>
<feature type="domain" description="RING-type" evidence="23">
    <location>
        <begin position="387"/>
        <end position="429"/>
    </location>
</feature>
<dbReference type="InterPro" id="IPR046450">
    <property type="entry name" value="PA_dom_sf"/>
</dbReference>
<dbReference type="AlphaFoldDB" id="A0A8X7X5E9"/>
<organism evidence="24 25">
    <name type="scientific">Polypterus senegalus</name>
    <name type="common">Senegal bichir</name>
    <dbReference type="NCBI Taxonomy" id="55291"/>
    <lineage>
        <taxon>Eukaryota</taxon>
        <taxon>Metazoa</taxon>
        <taxon>Chordata</taxon>
        <taxon>Craniata</taxon>
        <taxon>Vertebrata</taxon>
        <taxon>Euteleostomi</taxon>
        <taxon>Actinopterygii</taxon>
        <taxon>Polypteriformes</taxon>
        <taxon>Polypteridae</taxon>
        <taxon>Polypterus</taxon>
    </lineage>
</organism>
<feature type="transmembrane region" description="Helical" evidence="22">
    <location>
        <begin position="12"/>
        <end position="34"/>
    </location>
</feature>
<dbReference type="InterPro" id="IPR003137">
    <property type="entry name" value="PA_domain"/>
</dbReference>
<keyword evidence="14" id="KW-0833">Ubl conjugation pathway</keyword>
<dbReference type="Pfam" id="PF02225">
    <property type="entry name" value="PA"/>
    <property type="match status" value="1"/>
</dbReference>
<evidence type="ECO:0000256" key="7">
    <source>
        <dbReference type="ARBA" id="ARBA00012483"/>
    </source>
</evidence>
<feature type="compositionally biased region" description="Polar residues" evidence="21">
    <location>
        <begin position="511"/>
        <end position="525"/>
    </location>
</feature>
<feature type="transmembrane region" description="Helical" evidence="22">
    <location>
        <begin position="329"/>
        <end position="354"/>
    </location>
</feature>
<dbReference type="EC" id="2.3.2.27" evidence="7"/>
<evidence type="ECO:0000256" key="17">
    <source>
        <dbReference type="ARBA" id="ARBA00023136"/>
    </source>
</evidence>
<comment type="caution">
    <text evidence="24">The sequence shown here is derived from an EMBL/GenBank/DDBJ whole genome shotgun (WGS) entry which is preliminary data.</text>
</comment>
<dbReference type="PANTHER" id="PTHR14198">
    <property type="entry name" value="TRANSMEMBRANE 4 L6 FAMILY MEMBER 1-RELATED"/>
    <property type="match status" value="1"/>
</dbReference>
<keyword evidence="8" id="KW-0808">Transferase</keyword>
<evidence type="ECO:0000256" key="12">
    <source>
        <dbReference type="ARBA" id="ARBA00022753"/>
    </source>
</evidence>
<name>A0A8X7X5E9_POLSE</name>
<dbReference type="GO" id="GO:0008270">
    <property type="term" value="F:zinc ion binding"/>
    <property type="evidence" value="ECO:0007669"/>
    <property type="project" value="UniProtKB-KW"/>
</dbReference>
<proteinExistence type="inferred from homology"/>
<comment type="similarity">
    <text evidence="6">Belongs to the L6 tetraspanin family.</text>
</comment>
<comment type="catalytic activity">
    <reaction evidence="1">
        <text>S-ubiquitinyl-[E2 ubiquitin-conjugating enzyme]-L-cysteine + [acceptor protein]-L-lysine = [E2 ubiquitin-conjugating enzyme]-L-cysteine + N(6)-ubiquitinyl-[acceptor protein]-L-lysine.</text>
        <dbReference type="EC" id="2.3.2.27"/>
    </reaction>
</comment>
<dbReference type="SMART" id="SM00184">
    <property type="entry name" value="RING"/>
    <property type="match status" value="1"/>
</dbReference>
<evidence type="ECO:0000256" key="4">
    <source>
        <dbReference type="ARBA" id="ARBA00004530"/>
    </source>
</evidence>
<evidence type="ECO:0000256" key="9">
    <source>
        <dbReference type="ARBA" id="ARBA00022692"/>
    </source>
</evidence>
<dbReference type="FunFam" id="3.30.40.10:FF:000099">
    <property type="entry name" value="E3 ubiquitin-protein ligase RNF167"/>
    <property type="match status" value="1"/>
</dbReference>
<dbReference type="CDD" id="cd16796">
    <property type="entry name" value="RING-H2_RNF13"/>
    <property type="match status" value="1"/>
</dbReference>
<dbReference type="PANTHER" id="PTHR14198:SF15">
    <property type="entry name" value="TRANSMEMBRANE 4 L6 FAMILY MEMBER 4"/>
    <property type="match status" value="1"/>
</dbReference>
<sequence length="525" mass="57309">MCTGSCAKCIGITLITLTILCILANILLFFPGGTVVKDNNYITDEVWFFGGILGSGALMIFPALVFLGLKNNDCCGCCGNESCGKRFAVRIAIEFGGGGGRKMMACMFTSIIFAAVGAVGAGYSFVVSAAAINRGPKCLTNGTNYDYPFHNGNYLSNHTIWKQCMEPENVIPWNLTLFSMLLIMSGVQAALCVFQVINGLLGTLCGDCTCCGGFLVGARPENACEPIDSPPLKDNSTDTFIVLIKRFDCNFDIKVLNAQKAGYKAAIVHNVDSDDLISMGSNDLNVLKQIDIPSVFIGGGAAAALKEEYTYDQGAFIILKPDFSLPLEYYLIPFLIIVGICLILIVVFMITKFVQDRHRARRSRLRKDQLKKLPIHKFKKGDLYDVCAICLDEYEEGDKLRVLPCSHAYHCKCVDPWLTKTKKTCPICKQKVVPSQGDSDSDTDEADSSHEEASESTPLLRSLASTSAHSFGTMAGPNQDVLESSEYDDDDDDEINSETEEEVTVESVVVQLQQSAHESNMHSFA</sequence>
<feature type="region of interest" description="Disordered" evidence="21">
    <location>
        <begin position="432"/>
        <end position="525"/>
    </location>
</feature>
<comment type="subcellular location">
    <subcellularLocation>
        <location evidence="4">Endosome membrane</location>
        <topology evidence="4">Single-pass type I membrane protein</topology>
    </subcellularLocation>
    <subcellularLocation>
        <location evidence="3">Lysosome membrane</location>
        <topology evidence="3">Single-pass type I membrane protein</topology>
    </subcellularLocation>
    <subcellularLocation>
        <location evidence="2">Membrane</location>
        <topology evidence="2">Multi-pass membrane protein</topology>
    </subcellularLocation>
</comment>
<comment type="pathway">
    <text evidence="5">Protein modification; protein ubiquitination.</text>
</comment>
<dbReference type="EMBL" id="JAATIS010004040">
    <property type="protein sequence ID" value="KAG2462225.1"/>
    <property type="molecule type" value="Genomic_DNA"/>
</dbReference>
<dbReference type="Pfam" id="PF13639">
    <property type="entry name" value="zf-RING_2"/>
    <property type="match status" value="1"/>
</dbReference>
<dbReference type="SUPFAM" id="SSF57850">
    <property type="entry name" value="RING/U-box"/>
    <property type="match status" value="1"/>
</dbReference>
<keyword evidence="15" id="KW-0862">Zinc</keyword>
<keyword evidence="9 22" id="KW-0812">Transmembrane</keyword>
<feature type="transmembrane region" description="Helical" evidence="22">
    <location>
        <begin position="46"/>
        <end position="67"/>
    </location>
</feature>
<keyword evidence="19" id="KW-0458">Lysosome</keyword>
<dbReference type="Pfam" id="PF05805">
    <property type="entry name" value="L6_membrane"/>
    <property type="match status" value="1"/>
</dbReference>
<feature type="non-terminal residue" evidence="24">
    <location>
        <position position="525"/>
    </location>
</feature>
<evidence type="ECO:0000313" key="25">
    <source>
        <dbReference type="Proteomes" id="UP000886611"/>
    </source>
</evidence>
<keyword evidence="12" id="KW-0967">Endosome</keyword>
<dbReference type="GO" id="GO:0061630">
    <property type="term" value="F:ubiquitin protein ligase activity"/>
    <property type="evidence" value="ECO:0007669"/>
    <property type="project" value="UniProtKB-EC"/>
</dbReference>
<keyword evidence="11" id="KW-0732">Signal</keyword>
<dbReference type="Gene3D" id="3.50.30.30">
    <property type="match status" value="1"/>
</dbReference>
<keyword evidence="18" id="KW-0325">Glycoprotein</keyword>
<evidence type="ECO:0000256" key="18">
    <source>
        <dbReference type="ARBA" id="ARBA00023180"/>
    </source>
</evidence>
<reference evidence="24 25" key="1">
    <citation type="journal article" date="2021" name="Cell">
        <title>Tracing the genetic footprints of vertebrate landing in non-teleost ray-finned fishes.</title>
        <authorList>
            <person name="Bi X."/>
            <person name="Wang K."/>
            <person name="Yang L."/>
            <person name="Pan H."/>
            <person name="Jiang H."/>
            <person name="Wei Q."/>
            <person name="Fang M."/>
            <person name="Yu H."/>
            <person name="Zhu C."/>
            <person name="Cai Y."/>
            <person name="He Y."/>
            <person name="Gan X."/>
            <person name="Zeng H."/>
            <person name="Yu D."/>
            <person name="Zhu Y."/>
            <person name="Jiang H."/>
            <person name="Qiu Q."/>
            <person name="Yang H."/>
            <person name="Zhang Y.E."/>
            <person name="Wang W."/>
            <person name="Zhu M."/>
            <person name="He S."/>
            <person name="Zhang G."/>
        </authorList>
    </citation>
    <scope>NUCLEOTIDE SEQUENCE [LARGE SCALE GENOMIC DNA]</scope>
    <source>
        <strain evidence="24">Bchr_013</strain>
    </source>
</reference>
<feature type="non-terminal residue" evidence="24">
    <location>
        <position position="1"/>
    </location>
</feature>
<accession>A0A8X7X5E9</accession>
<dbReference type="InterPro" id="IPR044744">
    <property type="entry name" value="ZNRF4/RNF13/RNF167_PA"/>
</dbReference>
<evidence type="ECO:0000259" key="23">
    <source>
        <dbReference type="PROSITE" id="PS50089"/>
    </source>
</evidence>
<dbReference type="InterPro" id="IPR013083">
    <property type="entry name" value="Znf_RING/FYVE/PHD"/>
</dbReference>
<evidence type="ECO:0000256" key="8">
    <source>
        <dbReference type="ARBA" id="ARBA00022679"/>
    </source>
</evidence>
<evidence type="ECO:0000256" key="22">
    <source>
        <dbReference type="SAM" id="Phobius"/>
    </source>
</evidence>
<evidence type="ECO:0000256" key="20">
    <source>
        <dbReference type="PROSITE-ProRule" id="PRU00175"/>
    </source>
</evidence>
<dbReference type="Gene3D" id="3.30.40.10">
    <property type="entry name" value="Zinc/RING finger domain, C3HC4 (zinc finger)"/>
    <property type="match status" value="1"/>
</dbReference>
<dbReference type="PROSITE" id="PS50089">
    <property type="entry name" value="ZF_RING_2"/>
    <property type="match status" value="1"/>
</dbReference>
<keyword evidence="16 22" id="KW-1133">Transmembrane helix</keyword>
<evidence type="ECO:0000256" key="16">
    <source>
        <dbReference type="ARBA" id="ARBA00022989"/>
    </source>
</evidence>
<keyword evidence="17 22" id="KW-0472">Membrane</keyword>